<organism evidence="2 3">
    <name type="scientific">Nicotiana sylvestris</name>
    <name type="common">Wood tobacco</name>
    <name type="synonym">South American tobacco</name>
    <dbReference type="NCBI Taxonomy" id="4096"/>
    <lineage>
        <taxon>Eukaryota</taxon>
        <taxon>Viridiplantae</taxon>
        <taxon>Streptophyta</taxon>
        <taxon>Embryophyta</taxon>
        <taxon>Tracheophyta</taxon>
        <taxon>Spermatophyta</taxon>
        <taxon>Magnoliopsida</taxon>
        <taxon>eudicotyledons</taxon>
        <taxon>Gunneridae</taxon>
        <taxon>Pentapetalae</taxon>
        <taxon>asterids</taxon>
        <taxon>lamiids</taxon>
        <taxon>Solanales</taxon>
        <taxon>Solanaceae</taxon>
        <taxon>Nicotianoideae</taxon>
        <taxon>Nicotianeae</taxon>
        <taxon>Nicotiana</taxon>
    </lineage>
</organism>
<dbReference type="PANTHER" id="PTHR46238:SF8">
    <property type="entry name" value="ENDONUCLEASE_EXONUCLEASE_PHOSPHATASE DOMAIN-CONTAINING PROTEIN"/>
    <property type="match status" value="1"/>
</dbReference>
<dbReference type="InterPro" id="IPR000477">
    <property type="entry name" value="RT_dom"/>
</dbReference>
<dbReference type="SUPFAM" id="SSF56672">
    <property type="entry name" value="DNA/RNA polymerases"/>
    <property type="match status" value="1"/>
</dbReference>
<evidence type="ECO:0000259" key="1">
    <source>
        <dbReference type="PROSITE" id="PS50878"/>
    </source>
</evidence>
<dbReference type="AlphaFoldDB" id="A0A1U7XT91"/>
<name>A0A1U7XT91_NICSY</name>
<keyword evidence="2" id="KW-1185">Reference proteome</keyword>
<sequence>MSALTHHVQGELIWCMLFADDIVLIDETRDNVEERLEVLKQTLESKGFKLSRRKTKYLECKFSDDMREADMDVRLDSRVIPKRGSFKYLGLVIQGNWEIDEDVTHHIWAEWIKWRLASGVLCDEKVRPKLKGAGPQKQWRSRRCGWAFRVRKSQVHGDPLHVLDFSSVQLDKDLSYAEEPVAILDRQVRKLRSKNIASVKVQWRGQPIEEET</sequence>
<dbReference type="InterPro" id="IPR043502">
    <property type="entry name" value="DNA/RNA_pol_sf"/>
</dbReference>
<dbReference type="InterPro" id="IPR043128">
    <property type="entry name" value="Rev_trsase/Diguanyl_cyclase"/>
</dbReference>
<dbReference type="Pfam" id="PF00078">
    <property type="entry name" value="RVT_1"/>
    <property type="match status" value="1"/>
</dbReference>
<evidence type="ECO:0000313" key="2">
    <source>
        <dbReference type="Proteomes" id="UP000189701"/>
    </source>
</evidence>
<proteinExistence type="predicted"/>
<protein>
    <submittedName>
        <fullName evidence="3">Uncharacterized protein LOC104242001</fullName>
    </submittedName>
</protein>
<reference evidence="2" key="1">
    <citation type="journal article" date="2013" name="Genome Biol.">
        <title>Reference genomes and transcriptomes of Nicotiana sylvestris and Nicotiana tomentosiformis.</title>
        <authorList>
            <person name="Sierro N."/>
            <person name="Battey J.N."/>
            <person name="Ouadi S."/>
            <person name="Bovet L."/>
            <person name="Goepfert S."/>
            <person name="Bakaher N."/>
            <person name="Peitsch M.C."/>
            <person name="Ivanov N.V."/>
        </authorList>
    </citation>
    <scope>NUCLEOTIDE SEQUENCE [LARGE SCALE GENOMIC DNA]</scope>
</reference>
<dbReference type="RefSeq" id="XP_009795277.1">
    <property type="nucleotide sequence ID" value="XM_009796975.1"/>
</dbReference>
<evidence type="ECO:0000313" key="3">
    <source>
        <dbReference type="RefSeq" id="XP_009795277.1"/>
    </source>
</evidence>
<dbReference type="STRING" id="4096.A0A1U7XT91"/>
<feature type="domain" description="Reverse transcriptase" evidence="1">
    <location>
        <begin position="1"/>
        <end position="93"/>
    </location>
</feature>
<dbReference type="Proteomes" id="UP000189701">
    <property type="component" value="Unplaced"/>
</dbReference>
<reference evidence="3" key="2">
    <citation type="submission" date="2025-08" db="UniProtKB">
        <authorList>
            <consortium name="RefSeq"/>
        </authorList>
    </citation>
    <scope>IDENTIFICATION</scope>
    <source>
        <tissue evidence="3">Leaf</tissue>
    </source>
</reference>
<dbReference type="PROSITE" id="PS50878">
    <property type="entry name" value="RT_POL"/>
    <property type="match status" value="1"/>
</dbReference>
<accession>A0A1U7XT91</accession>
<gene>
    <name evidence="3" type="primary">LOC104242001</name>
</gene>
<dbReference type="PANTHER" id="PTHR46238">
    <property type="entry name" value="REVERSE TRANSCRIPTASE DOMAIN-CONTAINING PROTEIN"/>
    <property type="match status" value="1"/>
</dbReference>
<dbReference type="Gene3D" id="3.30.70.270">
    <property type="match status" value="1"/>
</dbReference>